<comment type="similarity">
    <text evidence="2 11">Belongs to the mitochondrial carrier (TC 2.A.29) family.</text>
</comment>
<keyword evidence="7 12" id="KW-1133">Transmembrane helix</keyword>
<evidence type="ECO:0000313" key="14">
    <source>
        <dbReference type="RefSeq" id="XP_015516440.1"/>
    </source>
</evidence>
<keyword evidence="4 10" id="KW-0812">Transmembrane</keyword>
<evidence type="ECO:0000256" key="3">
    <source>
        <dbReference type="ARBA" id="ARBA00022448"/>
    </source>
</evidence>
<reference evidence="14" key="1">
    <citation type="submission" date="2025-04" db="UniProtKB">
        <authorList>
            <consortium name="RefSeq"/>
        </authorList>
    </citation>
    <scope>IDENTIFICATION</scope>
    <source>
        <tissue evidence="15">Thorax and Abdomen</tissue>
        <tissue evidence="14">Whole body</tissue>
    </source>
</reference>
<dbReference type="Gene3D" id="1.50.40.10">
    <property type="entry name" value="Mitochondrial carrier domain"/>
    <property type="match status" value="1"/>
</dbReference>
<evidence type="ECO:0000256" key="8">
    <source>
        <dbReference type="ARBA" id="ARBA00023128"/>
    </source>
</evidence>
<dbReference type="SUPFAM" id="SSF103506">
    <property type="entry name" value="Mitochondrial carrier"/>
    <property type="match status" value="1"/>
</dbReference>
<feature type="repeat" description="Solcar" evidence="10">
    <location>
        <begin position="229"/>
        <end position="316"/>
    </location>
</feature>
<comment type="subcellular location">
    <subcellularLocation>
        <location evidence="1">Mitochondrion inner membrane</location>
        <topology evidence="1">Multi-pass membrane protein</topology>
    </subcellularLocation>
</comment>
<protein>
    <submittedName>
        <fullName evidence="15">Mitochondrial nicotinamide adenine dinucleotide transporter SLC25A51</fullName>
    </submittedName>
    <submittedName>
        <fullName evidence="14">Solute carrier family 25 member 51</fullName>
    </submittedName>
</protein>
<dbReference type="InParanoid" id="A0A6J0BPD3"/>
<name>A0A6J0BPD3_NEOLC</name>
<dbReference type="GO" id="GO:0051724">
    <property type="term" value="F:NAD transmembrane transporter activity"/>
    <property type="evidence" value="ECO:0007669"/>
    <property type="project" value="TreeGrafter"/>
</dbReference>
<keyword evidence="8" id="KW-0496">Mitochondrion</keyword>
<keyword evidence="13" id="KW-1185">Reference proteome</keyword>
<sequence>MSLQGNFEFLIFPSVAAISNSSSSGASKDSEKDVNATAQEKIPLSSIMKITSHDAREFACGWGAAVINVTVTYPINKIIFRQILEGVPAGAAAKQLSEEGVRLLYRGILPPLCQKTLSLSIMFGVYEGSRKRIYLLTKNAGLSKFLAANIAGTAEAILMPLERVQTLLQDWRYHEKFRNTSHAFRHLLRHHGIPECYRGLFPILVRNGLSNLMFFSLRDHSKTLMAGRDTLFTNFVCGALIGGLTSTVFYPMNVIKIHMQTKVGGDFEKFWGVVKEIYVSRDKSIAHFYKGVHLNYMRSFISWGVINAAYDFLKKIIFV</sequence>
<evidence type="ECO:0000256" key="12">
    <source>
        <dbReference type="SAM" id="Phobius"/>
    </source>
</evidence>
<dbReference type="GeneID" id="107221820"/>
<dbReference type="InterPro" id="IPR023395">
    <property type="entry name" value="MCP_dom_sf"/>
</dbReference>
<dbReference type="PROSITE" id="PS50920">
    <property type="entry name" value="SOLCAR"/>
    <property type="match status" value="3"/>
</dbReference>
<keyword evidence="3 11" id="KW-0813">Transport</keyword>
<proteinExistence type="inferred from homology"/>
<evidence type="ECO:0000256" key="5">
    <source>
        <dbReference type="ARBA" id="ARBA00022737"/>
    </source>
</evidence>
<keyword evidence="6" id="KW-0999">Mitochondrion inner membrane</keyword>
<evidence type="ECO:0000256" key="4">
    <source>
        <dbReference type="ARBA" id="ARBA00022692"/>
    </source>
</evidence>
<evidence type="ECO:0000256" key="1">
    <source>
        <dbReference type="ARBA" id="ARBA00004448"/>
    </source>
</evidence>
<evidence type="ECO:0000256" key="9">
    <source>
        <dbReference type="ARBA" id="ARBA00023136"/>
    </source>
</evidence>
<dbReference type="PANTHER" id="PTHR46131">
    <property type="entry name" value="SD08549P"/>
    <property type="match status" value="1"/>
</dbReference>
<evidence type="ECO:0000256" key="7">
    <source>
        <dbReference type="ARBA" id="ARBA00022989"/>
    </source>
</evidence>
<dbReference type="RefSeq" id="XP_015516440.1">
    <property type="nucleotide sequence ID" value="XM_015660954.1"/>
</dbReference>
<accession>A0A6J0BPD3</accession>
<evidence type="ECO:0000256" key="11">
    <source>
        <dbReference type="RuleBase" id="RU000488"/>
    </source>
</evidence>
<keyword evidence="9 10" id="KW-0472">Membrane</keyword>
<dbReference type="GO" id="GO:0005743">
    <property type="term" value="C:mitochondrial inner membrane"/>
    <property type="evidence" value="ECO:0007669"/>
    <property type="project" value="UniProtKB-SubCell"/>
</dbReference>
<evidence type="ECO:0000313" key="13">
    <source>
        <dbReference type="Proteomes" id="UP000829291"/>
    </source>
</evidence>
<evidence type="ECO:0000313" key="15">
    <source>
        <dbReference type="RefSeq" id="XP_046597655.1"/>
    </source>
</evidence>
<dbReference type="OrthoDB" id="2139348at2759"/>
<organism evidence="13 14">
    <name type="scientific">Neodiprion lecontei</name>
    <name type="common">Redheaded pine sawfly</name>
    <dbReference type="NCBI Taxonomy" id="441921"/>
    <lineage>
        <taxon>Eukaryota</taxon>
        <taxon>Metazoa</taxon>
        <taxon>Ecdysozoa</taxon>
        <taxon>Arthropoda</taxon>
        <taxon>Hexapoda</taxon>
        <taxon>Insecta</taxon>
        <taxon>Pterygota</taxon>
        <taxon>Neoptera</taxon>
        <taxon>Endopterygota</taxon>
        <taxon>Hymenoptera</taxon>
        <taxon>Tenthredinoidea</taxon>
        <taxon>Diprionidae</taxon>
        <taxon>Diprioninae</taxon>
        <taxon>Neodiprion</taxon>
    </lineage>
</organism>
<feature type="transmembrane region" description="Helical" evidence="12">
    <location>
        <begin position="231"/>
        <end position="252"/>
    </location>
</feature>
<feature type="repeat" description="Solcar" evidence="10">
    <location>
        <begin position="139"/>
        <end position="224"/>
    </location>
</feature>
<dbReference type="AlphaFoldDB" id="A0A6J0BPD3"/>
<dbReference type="InterPro" id="IPR018108">
    <property type="entry name" value="MCP_transmembrane"/>
</dbReference>
<evidence type="ECO:0000256" key="2">
    <source>
        <dbReference type="ARBA" id="ARBA00006375"/>
    </source>
</evidence>
<dbReference type="Proteomes" id="UP000829291">
    <property type="component" value="Chromosome 5"/>
</dbReference>
<dbReference type="PANTHER" id="PTHR46131:SF1">
    <property type="entry name" value="SD08549P"/>
    <property type="match status" value="1"/>
</dbReference>
<dbReference type="RefSeq" id="XP_046597655.1">
    <property type="nucleotide sequence ID" value="XM_046741699.1"/>
</dbReference>
<feature type="repeat" description="Solcar" evidence="10">
    <location>
        <begin position="52"/>
        <end position="132"/>
    </location>
</feature>
<evidence type="ECO:0000256" key="6">
    <source>
        <dbReference type="ARBA" id="ARBA00022792"/>
    </source>
</evidence>
<dbReference type="InterPro" id="IPR052465">
    <property type="entry name" value="Mito_NAD+_Carrier"/>
</dbReference>
<gene>
    <name evidence="14 15" type="primary">LOC107221820</name>
</gene>
<dbReference type="FunCoup" id="A0A6J0BPD3">
    <property type="interactions" value="1337"/>
</dbReference>
<evidence type="ECO:0000256" key="10">
    <source>
        <dbReference type="PROSITE-ProRule" id="PRU00282"/>
    </source>
</evidence>
<dbReference type="Pfam" id="PF00153">
    <property type="entry name" value="Mito_carr"/>
    <property type="match status" value="3"/>
</dbReference>
<keyword evidence="5" id="KW-0677">Repeat</keyword>
<dbReference type="KEGG" id="nlo:107221820"/>